<gene>
    <name evidence="1" type="ORF">AVEN_228234_1</name>
</gene>
<evidence type="ECO:0000313" key="2">
    <source>
        <dbReference type="Proteomes" id="UP000499080"/>
    </source>
</evidence>
<accession>A0A4Y2GBX3</accession>
<dbReference type="EMBL" id="BGPR01001291">
    <property type="protein sequence ID" value="GBM50276.1"/>
    <property type="molecule type" value="Genomic_DNA"/>
</dbReference>
<evidence type="ECO:0000313" key="1">
    <source>
        <dbReference type="EMBL" id="GBM50276.1"/>
    </source>
</evidence>
<reference evidence="1 2" key="1">
    <citation type="journal article" date="2019" name="Sci. Rep.">
        <title>Orb-weaving spider Araneus ventricosus genome elucidates the spidroin gene catalogue.</title>
        <authorList>
            <person name="Kono N."/>
            <person name="Nakamura H."/>
            <person name="Ohtoshi R."/>
            <person name="Moran D.A.P."/>
            <person name="Shinohara A."/>
            <person name="Yoshida Y."/>
            <person name="Fujiwara M."/>
            <person name="Mori M."/>
            <person name="Tomita M."/>
            <person name="Arakawa K."/>
        </authorList>
    </citation>
    <scope>NUCLEOTIDE SEQUENCE [LARGE SCALE GENOMIC DNA]</scope>
</reference>
<dbReference type="AlphaFoldDB" id="A0A4Y2GBX3"/>
<proteinExistence type="predicted"/>
<organism evidence="1 2">
    <name type="scientific">Araneus ventricosus</name>
    <name type="common">Orbweaver spider</name>
    <name type="synonym">Epeira ventricosa</name>
    <dbReference type="NCBI Taxonomy" id="182803"/>
    <lineage>
        <taxon>Eukaryota</taxon>
        <taxon>Metazoa</taxon>
        <taxon>Ecdysozoa</taxon>
        <taxon>Arthropoda</taxon>
        <taxon>Chelicerata</taxon>
        <taxon>Arachnida</taxon>
        <taxon>Araneae</taxon>
        <taxon>Araneomorphae</taxon>
        <taxon>Entelegynae</taxon>
        <taxon>Araneoidea</taxon>
        <taxon>Araneidae</taxon>
        <taxon>Araneus</taxon>
    </lineage>
</organism>
<sequence>MVKLDRTKIAENRPKDKLTLGTLKGNDTRRKDKCDLLISARAESAHNVCDRHLANESGFEFHHYFHSFETGDLVLYDWPKQCDRKLTPMFKGPLMIVRPVGGRMLRDQV</sequence>
<dbReference type="Proteomes" id="UP000499080">
    <property type="component" value="Unassembled WGS sequence"/>
</dbReference>
<comment type="caution">
    <text evidence="1">The sequence shown here is derived from an EMBL/GenBank/DDBJ whole genome shotgun (WGS) entry which is preliminary data.</text>
</comment>
<keyword evidence="2" id="KW-1185">Reference proteome</keyword>
<protein>
    <submittedName>
        <fullName evidence="1">Uncharacterized protein</fullName>
    </submittedName>
</protein>
<name>A0A4Y2GBX3_ARAVE</name>